<dbReference type="AlphaFoldDB" id="A0A2S6G1U6"/>
<evidence type="ECO:0000313" key="2">
    <source>
        <dbReference type="EMBL" id="PPK50676.1"/>
    </source>
</evidence>
<reference evidence="1 4" key="1">
    <citation type="submission" date="2018-02" db="EMBL/GenBank/DDBJ databases">
        <title>Deep subsurface shale carbon reservoir microbial communities from Ohio and West Virginia, USA.</title>
        <authorList>
            <person name="Wrighton K."/>
        </authorList>
    </citation>
    <scope>NUCLEOTIDE SEQUENCE [LARGE SCALE GENOMIC DNA]</scope>
    <source>
        <strain evidence="1 4">UTICA-S1B6</strain>
    </source>
</reference>
<proteinExistence type="predicted"/>
<dbReference type="RefSeq" id="WP_258075685.1">
    <property type="nucleotide sequence ID" value="NZ_PTIT01000059.1"/>
</dbReference>
<name>A0A2S6G1U6_9GAMM</name>
<gene>
    <name evidence="2" type="ORF">B0H24_10641</name>
    <name evidence="1" type="ORF">BY455_1591</name>
</gene>
<dbReference type="EMBL" id="PTIT01000059">
    <property type="protein sequence ID" value="PPK49322.1"/>
    <property type="molecule type" value="Genomic_DNA"/>
</dbReference>
<comment type="caution">
    <text evidence="2">The sequence shown here is derived from an EMBL/GenBank/DDBJ whole genome shotgun (WGS) entry which is preliminary data.</text>
</comment>
<dbReference type="Proteomes" id="UP000239648">
    <property type="component" value="Unassembled WGS sequence"/>
</dbReference>
<accession>A0A2S6G1U6</accession>
<evidence type="ECO:0000313" key="1">
    <source>
        <dbReference type="EMBL" id="PPK49322.1"/>
    </source>
</evidence>
<evidence type="ECO:0000313" key="4">
    <source>
        <dbReference type="Proteomes" id="UP000239648"/>
    </source>
</evidence>
<protein>
    <submittedName>
        <fullName evidence="2">Uncharacterized protein</fullName>
    </submittedName>
</protein>
<reference evidence="2 3" key="2">
    <citation type="submission" date="2018-02" db="EMBL/GenBank/DDBJ databases">
        <title>Subsurface microbial communities from deep shales in Ohio and West Virginia, USA.</title>
        <authorList>
            <person name="Wrighton K."/>
        </authorList>
    </citation>
    <scope>NUCLEOTIDE SEQUENCE [LARGE SCALE GENOMIC DNA]</scope>
    <source>
        <strain evidence="2 3">UTICA-S1B9</strain>
    </source>
</reference>
<dbReference type="Proteomes" id="UP000239446">
    <property type="component" value="Unassembled WGS sequence"/>
</dbReference>
<feature type="non-terminal residue" evidence="2">
    <location>
        <position position="1"/>
    </location>
</feature>
<keyword evidence="4" id="KW-1185">Reference proteome</keyword>
<dbReference type="EMBL" id="PTIU01000064">
    <property type="protein sequence ID" value="PPK50676.1"/>
    <property type="molecule type" value="Genomic_DNA"/>
</dbReference>
<evidence type="ECO:0000313" key="3">
    <source>
        <dbReference type="Proteomes" id="UP000239446"/>
    </source>
</evidence>
<sequence length="123" mass="14347">GSFAVESVAAFAWNGWQASSGISGNLGLEYARILNSIFISARQLATYYWQRQGRVPMKDDEFQKHLAEMQRHEGVFWDSLEEEDEIREKLKAVQDQLDSITRPCFDEPMKTYSIFTKQWFKKS</sequence>
<organism evidence="2 3">
    <name type="scientific">Marinobacter persicus</name>
    <dbReference type="NCBI Taxonomy" id="930118"/>
    <lineage>
        <taxon>Bacteria</taxon>
        <taxon>Pseudomonadati</taxon>
        <taxon>Pseudomonadota</taxon>
        <taxon>Gammaproteobacteria</taxon>
        <taxon>Pseudomonadales</taxon>
        <taxon>Marinobacteraceae</taxon>
        <taxon>Marinobacter</taxon>
    </lineage>
</organism>